<gene>
    <name evidence="1" type="ORF">Pth03_22280</name>
</gene>
<dbReference type="RefSeq" id="WP_275413074.1">
    <property type="nucleotide sequence ID" value="NZ_BOOR01000012.1"/>
</dbReference>
<organism evidence="1 2">
    <name type="scientific">Planotetraspora thailandica</name>
    <dbReference type="NCBI Taxonomy" id="487172"/>
    <lineage>
        <taxon>Bacteria</taxon>
        <taxon>Bacillati</taxon>
        <taxon>Actinomycetota</taxon>
        <taxon>Actinomycetes</taxon>
        <taxon>Streptosporangiales</taxon>
        <taxon>Streptosporangiaceae</taxon>
        <taxon>Planotetraspora</taxon>
    </lineage>
</organism>
<dbReference type="AlphaFoldDB" id="A0A8J3XV19"/>
<accession>A0A8J3XV19</accession>
<name>A0A8J3XV19_9ACTN</name>
<dbReference type="EMBL" id="BOOR01000012">
    <property type="protein sequence ID" value="GII53839.1"/>
    <property type="molecule type" value="Genomic_DNA"/>
</dbReference>
<comment type="caution">
    <text evidence="1">The sequence shown here is derived from an EMBL/GenBank/DDBJ whole genome shotgun (WGS) entry which is preliminary data.</text>
</comment>
<keyword evidence="2" id="KW-1185">Reference proteome</keyword>
<protein>
    <submittedName>
        <fullName evidence="1">Uncharacterized protein</fullName>
    </submittedName>
</protein>
<evidence type="ECO:0000313" key="1">
    <source>
        <dbReference type="EMBL" id="GII53839.1"/>
    </source>
</evidence>
<sequence>MALGLDEFIVSGWPHLEEALRVGDFVIPHLADLTAADTTGVAAA</sequence>
<reference evidence="1" key="1">
    <citation type="submission" date="2021-01" db="EMBL/GenBank/DDBJ databases">
        <title>Whole genome shotgun sequence of Planotetraspora thailandica NBRC 104271.</title>
        <authorList>
            <person name="Komaki H."/>
            <person name="Tamura T."/>
        </authorList>
    </citation>
    <scope>NUCLEOTIDE SEQUENCE</scope>
    <source>
        <strain evidence="1">NBRC 104271</strain>
    </source>
</reference>
<proteinExistence type="predicted"/>
<dbReference type="Proteomes" id="UP000605992">
    <property type="component" value="Unassembled WGS sequence"/>
</dbReference>
<evidence type="ECO:0000313" key="2">
    <source>
        <dbReference type="Proteomes" id="UP000605992"/>
    </source>
</evidence>